<reference evidence="1" key="1">
    <citation type="submission" date="2021-03" db="EMBL/GenBank/DDBJ databases">
        <title>Evolutionary priming and transition to the ectomycorrhizal habit in an iconic lineage of mushroom-forming fungi: is preadaptation a requirement?</title>
        <authorList>
            <consortium name="DOE Joint Genome Institute"/>
            <person name="Looney B.P."/>
            <person name="Miyauchi S."/>
            <person name="Morin E."/>
            <person name="Drula E."/>
            <person name="Courty P.E."/>
            <person name="Chicoki N."/>
            <person name="Fauchery L."/>
            <person name="Kohler A."/>
            <person name="Kuo A."/>
            <person name="LaButti K."/>
            <person name="Pangilinan J."/>
            <person name="Lipzen A."/>
            <person name="Riley R."/>
            <person name="Andreopoulos W."/>
            <person name="He G."/>
            <person name="Johnson J."/>
            <person name="Barry K.W."/>
            <person name="Grigoriev I.V."/>
            <person name="Nagy L."/>
            <person name="Hibbett D."/>
            <person name="Henrissat B."/>
            <person name="Matheny P.B."/>
            <person name="Labbe J."/>
            <person name="Martin A.F."/>
        </authorList>
    </citation>
    <scope>NUCLEOTIDE SEQUENCE</scope>
    <source>
        <strain evidence="1">BPL698</strain>
    </source>
</reference>
<keyword evidence="2" id="KW-1185">Reference proteome</keyword>
<proteinExistence type="predicted"/>
<protein>
    <submittedName>
        <fullName evidence="1">NUDIX hydrolase domain-like protein</fullName>
    </submittedName>
</protein>
<comment type="caution">
    <text evidence="1">The sequence shown here is derived from an EMBL/GenBank/DDBJ whole genome shotgun (WGS) entry which is preliminary data.</text>
</comment>
<sequence>MSRRTTTPSNSNLYRFHRPKLPVRDTPHPLKPESELYLRNLSTHRTKRPAPPYPRAHSAAVLVALFVGRAGDIYVLLSQRAKTLRSYAGDTALPGGRIDDDDKTIEDTARREAFEEIGLPQDKSKLPMLCILDPFLAGNEVLVTPVVVLILDNTLKPVLNAPEVDTLFSHPLASFLSTTFPERAAPRGPFPEAEAHAETAAVELRYHAHHDLPWPWSRPSHPTNGAHSTTTTTTRRAVRMHRFLTGREAGGIKPIYGLTAAILIQTATIACGRPPEFPVEARGQPGLNERVAWSLRHPGKRLEEAMRREGFDAKRAALIWDKWEAGKWRAGRFQQRLPFRL</sequence>
<dbReference type="EMBL" id="JAGFNK010000006">
    <property type="protein sequence ID" value="KAI9512758.1"/>
    <property type="molecule type" value="Genomic_DNA"/>
</dbReference>
<accession>A0ACC0UMA0</accession>
<name>A0ACC0UMA0_9AGAM</name>
<gene>
    <name evidence="1" type="ORF">F5148DRAFT_973149</name>
</gene>
<organism evidence="1 2">
    <name type="scientific">Russula earlei</name>
    <dbReference type="NCBI Taxonomy" id="71964"/>
    <lineage>
        <taxon>Eukaryota</taxon>
        <taxon>Fungi</taxon>
        <taxon>Dikarya</taxon>
        <taxon>Basidiomycota</taxon>
        <taxon>Agaricomycotina</taxon>
        <taxon>Agaricomycetes</taxon>
        <taxon>Russulales</taxon>
        <taxon>Russulaceae</taxon>
        <taxon>Russula</taxon>
    </lineage>
</organism>
<evidence type="ECO:0000313" key="2">
    <source>
        <dbReference type="Proteomes" id="UP001207468"/>
    </source>
</evidence>
<evidence type="ECO:0000313" key="1">
    <source>
        <dbReference type="EMBL" id="KAI9512758.1"/>
    </source>
</evidence>
<dbReference type="Proteomes" id="UP001207468">
    <property type="component" value="Unassembled WGS sequence"/>
</dbReference>